<dbReference type="GO" id="GO:0008270">
    <property type="term" value="F:zinc ion binding"/>
    <property type="evidence" value="ECO:0007669"/>
    <property type="project" value="UniProtKB-KW"/>
</dbReference>
<dbReference type="PROSITE" id="PS00028">
    <property type="entry name" value="ZINC_FINGER_C2H2_1"/>
    <property type="match status" value="2"/>
</dbReference>
<keyword evidence="6" id="KW-0804">Transcription</keyword>
<dbReference type="GO" id="GO:0000976">
    <property type="term" value="F:transcription cis-regulatory region binding"/>
    <property type="evidence" value="ECO:0007669"/>
    <property type="project" value="TreeGrafter"/>
</dbReference>
<feature type="domain" description="C2H2-type" evidence="9">
    <location>
        <begin position="187"/>
        <end position="209"/>
    </location>
</feature>
<dbReference type="InterPro" id="IPR036236">
    <property type="entry name" value="Znf_C2H2_sf"/>
</dbReference>
<feature type="domain" description="C2H2-type" evidence="9">
    <location>
        <begin position="129"/>
        <end position="156"/>
    </location>
</feature>
<dbReference type="InterPro" id="IPR013087">
    <property type="entry name" value="Znf_C2H2_type"/>
</dbReference>
<evidence type="ECO:0000256" key="8">
    <source>
        <dbReference type="SAM" id="MobiDB-lite"/>
    </source>
</evidence>
<keyword evidence="4" id="KW-0862">Zinc</keyword>
<evidence type="ECO:0000313" key="10">
    <source>
        <dbReference type="Proteomes" id="UP001652660"/>
    </source>
</evidence>
<dbReference type="PROSITE" id="PS50157">
    <property type="entry name" value="ZINC_FINGER_C2H2_2"/>
    <property type="match status" value="2"/>
</dbReference>
<keyword evidence="2" id="KW-0677">Repeat</keyword>
<organism evidence="10 11">
    <name type="scientific">Coffea arabica</name>
    <name type="common">Arabian coffee</name>
    <dbReference type="NCBI Taxonomy" id="13443"/>
    <lineage>
        <taxon>Eukaryota</taxon>
        <taxon>Viridiplantae</taxon>
        <taxon>Streptophyta</taxon>
        <taxon>Embryophyta</taxon>
        <taxon>Tracheophyta</taxon>
        <taxon>Spermatophyta</taxon>
        <taxon>Magnoliopsida</taxon>
        <taxon>eudicotyledons</taxon>
        <taxon>Gunneridae</taxon>
        <taxon>Pentapetalae</taxon>
        <taxon>asterids</taxon>
        <taxon>lamiids</taxon>
        <taxon>Gentianales</taxon>
        <taxon>Rubiaceae</taxon>
        <taxon>Ixoroideae</taxon>
        <taxon>Gardenieae complex</taxon>
        <taxon>Bertiereae - Coffeeae clade</taxon>
        <taxon>Coffeeae</taxon>
        <taxon>Coffea</taxon>
    </lineage>
</organism>
<dbReference type="OrthoDB" id="40579at2759"/>
<dbReference type="PANTHER" id="PTHR45988">
    <property type="entry name" value="C2H2 TYPE ZINC FINGER TRANSCRIPTION FACTOR FAMILY-RELATED"/>
    <property type="match status" value="1"/>
</dbReference>
<name>A0A6P6VSS1_COFAR</name>
<evidence type="ECO:0000256" key="2">
    <source>
        <dbReference type="ARBA" id="ARBA00022737"/>
    </source>
</evidence>
<dbReference type="SMART" id="SM00355">
    <property type="entry name" value="ZnF_C2H2"/>
    <property type="match status" value="2"/>
</dbReference>
<evidence type="ECO:0000256" key="6">
    <source>
        <dbReference type="ARBA" id="ARBA00023163"/>
    </source>
</evidence>
<protein>
    <submittedName>
        <fullName evidence="11">Zinc finger protein ZAT10-like</fullName>
    </submittedName>
</protein>
<sequence length="303" mass="31465">MALEALNTRAAPQPPPPPPPPSLVCDEEFRNLSFEKYVKKKRSKRPGSASCSPPRPENSSSEDDSPSSLEERCKEEYLALCLIMLARGGDGKNVASSSAANDKNVASSSTGFKTENQETEPSLPVAQSYKCSVCNKAFSSYQALGGHKASHRKLSAAVSDDEKPSTSAEAPGNAPYVSALNPSGRAHVCSICNKSFPTGQALGGHKRRHYEGTIGGHAVGHGGVSATATASGSGVTCSDGGGASPSHAALGIDLNVPAPELEFELGVDCGVESQRLADHEEVDSPMPTKKPRLSFSVDLGCAA</sequence>
<gene>
    <name evidence="11" type="primary">LOC113726525</name>
</gene>
<dbReference type="RefSeq" id="XP_027106088.1">
    <property type="nucleotide sequence ID" value="XM_027250287.2"/>
</dbReference>
<reference evidence="11" key="2">
    <citation type="submission" date="2025-08" db="UniProtKB">
        <authorList>
            <consortium name="RefSeq"/>
        </authorList>
    </citation>
    <scope>IDENTIFICATION</scope>
    <source>
        <tissue evidence="11">Leaves</tissue>
    </source>
</reference>
<evidence type="ECO:0000256" key="5">
    <source>
        <dbReference type="ARBA" id="ARBA00023015"/>
    </source>
</evidence>
<feature type="region of interest" description="Disordered" evidence="8">
    <location>
        <begin position="154"/>
        <end position="175"/>
    </location>
</feature>
<keyword evidence="1" id="KW-0479">Metal-binding</keyword>
<evidence type="ECO:0000256" key="4">
    <source>
        <dbReference type="ARBA" id="ARBA00022833"/>
    </source>
</evidence>
<keyword evidence="5" id="KW-0805">Transcription regulation</keyword>
<dbReference type="SUPFAM" id="SSF57667">
    <property type="entry name" value="beta-beta-alpha zinc fingers"/>
    <property type="match status" value="1"/>
</dbReference>
<evidence type="ECO:0000313" key="11">
    <source>
        <dbReference type="RefSeq" id="XP_027106088.1"/>
    </source>
</evidence>
<feature type="region of interest" description="Disordered" evidence="8">
    <location>
        <begin position="1"/>
        <end position="70"/>
    </location>
</feature>
<dbReference type="GeneID" id="113726525"/>
<evidence type="ECO:0000256" key="7">
    <source>
        <dbReference type="PROSITE-ProRule" id="PRU00042"/>
    </source>
</evidence>
<evidence type="ECO:0000256" key="1">
    <source>
        <dbReference type="ARBA" id="ARBA00022723"/>
    </source>
</evidence>
<dbReference type="Pfam" id="PF13912">
    <property type="entry name" value="zf-C2H2_6"/>
    <property type="match status" value="2"/>
</dbReference>
<evidence type="ECO:0000259" key="9">
    <source>
        <dbReference type="PROSITE" id="PS50157"/>
    </source>
</evidence>
<dbReference type="Gene3D" id="3.30.160.60">
    <property type="entry name" value="Classic Zinc Finger"/>
    <property type="match status" value="1"/>
</dbReference>
<feature type="region of interest" description="Disordered" evidence="8">
    <location>
        <begin position="92"/>
        <end position="121"/>
    </location>
</feature>
<dbReference type="PANTHER" id="PTHR45988:SF90">
    <property type="entry name" value="ZINC FINGER PROTEIN ZAT10-LIKE"/>
    <property type="match status" value="1"/>
</dbReference>
<dbReference type="GO" id="GO:0003700">
    <property type="term" value="F:DNA-binding transcription factor activity"/>
    <property type="evidence" value="ECO:0007669"/>
    <property type="project" value="InterPro"/>
</dbReference>
<keyword evidence="10" id="KW-1185">Reference proteome</keyword>
<proteinExistence type="predicted"/>
<evidence type="ECO:0000256" key="3">
    <source>
        <dbReference type="ARBA" id="ARBA00022771"/>
    </source>
</evidence>
<feature type="compositionally biased region" description="Pro residues" evidence="8">
    <location>
        <begin position="12"/>
        <end position="22"/>
    </location>
</feature>
<dbReference type="AlphaFoldDB" id="A0A6P6VSS1"/>
<feature type="compositionally biased region" description="Polar residues" evidence="8">
    <location>
        <begin position="94"/>
        <end position="114"/>
    </location>
</feature>
<dbReference type="InterPro" id="IPR044653">
    <property type="entry name" value="AZF1/2/3-like"/>
</dbReference>
<reference evidence="10" key="1">
    <citation type="journal article" date="2025" name="Foods">
        <title>Unveiling the Microbial Signatures of Arabica Coffee Cherries: Insights into Ripeness Specific Diversity, Functional Traits, and Implications for Quality and Safety.</title>
        <authorList>
            <consortium name="RefSeq"/>
            <person name="Tenea G.N."/>
            <person name="Cifuentes V."/>
            <person name="Reyes P."/>
            <person name="Cevallos-Vallejos M."/>
        </authorList>
    </citation>
    <scope>NUCLEOTIDE SEQUENCE [LARGE SCALE GENOMIC DNA]</scope>
</reference>
<keyword evidence="3 7" id="KW-0863">Zinc-finger</keyword>
<dbReference type="Proteomes" id="UP001652660">
    <property type="component" value="Chromosome 2c"/>
</dbReference>
<dbReference type="GO" id="GO:0005634">
    <property type="term" value="C:nucleus"/>
    <property type="evidence" value="ECO:0007669"/>
    <property type="project" value="TreeGrafter"/>
</dbReference>
<accession>A0A6P6VSS1</accession>